<dbReference type="EMBL" id="JAQMFS010000021">
    <property type="protein sequence ID" value="MDB6185432.1"/>
    <property type="molecule type" value="Genomic_DNA"/>
</dbReference>
<evidence type="ECO:0000256" key="4">
    <source>
        <dbReference type="ARBA" id="ARBA00023163"/>
    </source>
</evidence>
<evidence type="ECO:0000256" key="5">
    <source>
        <dbReference type="HAMAP-Rule" id="MF_01553"/>
    </source>
</evidence>
<dbReference type="Pfam" id="PF07288">
    <property type="entry name" value="RpoY"/>
    <property type="match status" value="1"/>
</dbReference>
<accession>A0A134A7C0</accession>
<dbReference type="STRING" id="1379.HMPREF3186_00096"/>
<evidence type="ECO:0000313" key="8">
    <source>
        <dbReference type="EMBL" id="QIX87712.1"/>
    </source>
</evidence>
<keyword evidence="3 5" id="KW-0548">Nucleotidyltransferase</keyword>
<dbReference type="GO" id="GO:0003899">
    <property type="term" value="F:DNA-directed RNA polymerase activity"/>
    <property type="evidence" value="ECO:0007669"/>
    <property type="project" value="UniProtKB-UniRule"/>
</dbReference>
<gene>
    <name evidence="5" type="primary">rpoY</name>
    <name evidence="8" type="ORF">FOC48_02605</name>
    <name evidence="6" type="ORF">HMPREF3186_00096</name>
    <name evidence="7" type="ORF">PNO30_01410</name>
</gene>
<evidence type="ECO:0000256" key="2">
    <source>
        <dbReference type="ARBA" id="ARBA00022679"/>
    </source>
</evidence>
<organism evidence="6 9">
    <name type="scientific">Gemella haemolysans</name>
    <dbReference type="NCBI Taxonomy" id="1379"/>
    <lineage>
        <taxon>Bacteria</taxon>
        <taxon>Bacillati</taxon>
        <taxon>Bacillota</taxon>
        <taxon>Bacilli</taxon>
        <taxon>Bacillales</taxon>
        <taxon>Gemellaceae</taxon>
        <taxon>Gemella</taxon>
    </lineage>
</organism>
<dbReference type="Gene3D" id="3.10.20.730">
    <property type="entry name" value="RNAP, epsilon subunit-like"/>
    <property type="match status" value="1"/>
</dbReference>
<dbReference type="PATRIC" id="fig|1379.3.peg.93"/>
<dbReference type="AlphaFoldDB" id="A0A134A7C0"/>
<dbReference type="GO" id="GO:0003677">
    <property type="term" value="F:DNA binding"/>
    <property type="evidence" value="ECO:0007669"/>
    <property type="project" value="UniProtKB-UniRule"/>
</dbReference>
<reference evidence="6" key="2">
    <citation type="submission" date="2016-01" db="EMBL/GenBank/DDBJ databases">
        <authorList>
            <person name="Oliw E.H."/>
        </authorList>
    </citation>
    <scope>NUCLEOTIDE SEQUENCE [LARGE SCALE GENOMIC DNA]</scope>
    <source>
        <strain evidence="6">DNF01167</strain>
    </source>
</reference>
<dbReference type="GO" id="GO:0006351">
    <property type="term" value="P:DNA-templated transcription"/>
    <property type="evidence" value="ECO:0007669"/>
    <property type="project" value="UniProtKB-UniRule"/>
</dbReference>
<dbReference type="Proteomes" id="UP001212217">
    <property type="component" value="Unassembled WGS sequence"/>
</dbReference>
<dbReference type="HAMAP" id="MF_01553">
    <property type="entry name" value="RNApol_bact_RpoY"/>
    <property type="match status" value="1"/>
</dbReference>
<dbReference type="InterPro" id="IPR009907">
    <property type="entry name" value="RpoY"/>
</dbReference>
<reference evidence="8 10" key="3">
    <citation type="submission" date="2019-11" db="EMBL/GenBank/DDBJ databases">
        <title>FDA dAtabase for Regulatory Grade micrObial Sequences (FDA-ARGOS): Supporting development and validation of Infectious Disease Dx tests.</title>
        <authorList>
            <person name="Damon A."/>
            <person name="Tallon L."/>
            <person name="Sadzewicz L."/>
            <person name="Vavikolanu K."/>
            <person name="Mehta A."/>
            <person name="Aluvathingal J."/>
            <person name="Nadendla S."/>
            <person name="Myers T."/>
            <person name="Yan Y."/>
            <person name="Sichtig H."/>
        </authorList>
    </citation>
    <scope>NUCLEOTIDE SEQUENCE [LARGE SCALE GENOMIC DNA]</scope>
    <source>
        <strain evidence="8 10">FDAARGOS_740</strain>
    </source>
</reference>
<evidence type="ECO:0000313" key="6">
    <source>
        <dbReference type="EMBL" id="KXB63618.1"/>
    </source>
</evidence>
<dbReference type="NCBIfam" id="NF010188">
    <property type="entry name" value="PRK13667.1"/>
    <property type="match status" value="1"/>
</dbReference>
<dbReference type="EMBL" id="CP050965">
    <property type="protein sequence ID" value="QIX87712.1"/>
    <property type="molecule type" value="Genomic_DNA"/>
</dbReference>
<dbReference type="EMBL" id="LSDC01000010">
    <property type="protein sequence ID" value="KXB63618.1"/>
    <property type="molecule type" value="Genomic_DNA"/>
</dbReference>
<comment type="catalytic activity">
    <reaction evidence="5">
        <text>RNA(n) + a ribonucleoside 5'-triphosphate = RNA(n+1) + diphosphate</text>
        <dbReference type="Rhea" id="RHEA:21248"/>
        <dbReference type="Rhea" id="RHEA-COMP:14527"/>
        <dbReference type="Rhea" id="RHEA-COMP:17342"/>
        <dbReference type="ChEBI" id="CHEBI:33019"/>
        <dbReference type="ChEBI" id="CHEBI:61557"/>
        <dbReference type="ChEBI" id="CHEBI:140395"/>
        <dbReference type="EC" id="2.7.7.6"/>
    </reaction>
</comment>
<dbReference type="Proteomes" id="UP000501205">
    <property type="component" value="Chromosome"/>
</dbReference>
<evidence type="ECO:0000256" key="1">
    <source>
        <dbReference type="ARBA" id="ARBA00022478"/>
    </source>
</evidence>
<proteinExistence type="inferred from homology"/>
<dbReference type="RefSeq" id="WP_003144942.1">
    <property type="nucleotide sequence ID" value="NZ_CABFLN010000064.1"/>
</dbReference>
<comment type="function">
    <text evidence="5">A non-essential component of RNA polymerase (RNAP).</text>
</comment>
<keyword evidence="10" id="KW-1185">Reference proteome</keyword>
<sequence>MAVFKVFYQENSKEIPVRENTQVLYVEADGVPAVRKYLDDRNYNVELVQELSEAYLEFEKQSEDFKVEKVNG</sequence>
<evidence type="ECO:0000313" key="9">
    <source>
        <dbReference type="Proteomes" id="UP000070355"/>
    </source>
</evidence>
<evidence type="ECO:0000256" key="3">
    <source>
        <dbReference type="ARBA" id="ARBA00022695"/>
    </source>
</evidence>
<reference evidence="7" key="4">
    <citation type="submission" date="2023-08" db="EMBL/GenBank/DDBJ databases">
        <title>Dental plaque isolates bound by oral lectin ZG16B.</title>
        <authorList>
            <person name="Ghosh S."/>
        </authorList>
    </citation>
    <scope>NUCLEOTIDE SEQUENCE</scope>
    <source>
        <strain evidence="7">DP3_5B</strain>
    </source>
</reference>
<keyword evidence="4 5" id="KW-0804">Transcription</keyword>
<comment type="similarity">
    <text evidence="5">Belongs to the RNA polymerase subunit epsilon family.</text>
</comment>
<evidence type="ECO:0000313" key="7">
    <source>
        <dbReference type="EMBL" id="MDB6185432.1"/>
    </source>
</evidence>
<dbReference type="GO" id="GO:0000428">
    <property type="term" value="C:DNA-directed RNA polymerase complex"/>
    <property type="evidence" value="ECO:0007669"/>
    <property type="project" value="UniProtKB-KW"/>
</dbReference>
<keyword evidence="1 5" id="KW-0240">DNA-directed RNA polymerase</keyword>
<reference evidence="9" key="1">
    <citation type="submission" date="2016-01" db="EMBL/GenBank/DDBJ databases">
        <authorList>
            <person name="Mitreva M."/>
            <person name="Pepin K.H."/>
            <person name="Mihindukulasuriya K.A."/>
            <person name="Fulton R."/>
            <person name="Fronick C."/>
            <person name="O'Laughlin M."/>
            <person name="Miner T."/>
            <person name="Herter B."/>
            <person name="Rosa B.A."/>
            <person name="Cordes M."/>
            <person name="Tomlinson C."/>
            <person name="Wollam A."/>
            <person name="Palsikar V.B."/>
            <person name="Mardis E.R."/>
            <person name="Wilson R.K."/>
        </authorList>
    </citation>
    <scope>NUCLEOTIDE SEQUENCE [LARGE SCALE GENOMIC DNA]</scope>
    <source>
        <strain evidence="9">DNF01167</strain>
    </source>
</reference>
<dbReference type="EC" id="2.7.7.6" evidence="5"/>
<name>A0A134A7C0_9BACL</name>
<comment type="subunit">
    <text evidence="5">RNAP is composed of a core of 2 alpha, a beta and a beta' subunit. The core is associated with a delta subunit, and at least one of epsilon or omega. When a sigma factor is associated with the core the holoenzyme is formed, which can initiate transcription.</text>
</comment>
<keyword evidence="2 5" id="KW-0808">Transferase</keyword>
<evidence type="ECO:0000313" key="10">
    <source>
        <dbReference type="Proteomes" id="UP000501205"/>
    </source>
</evidence>
<dbReference type="Proteomes" id="UP000070355">
    <property type="component" value="Unassembled WGS sequence"/>
</dbReference>
<dbReference type="OrthoDB" id="2147503at2"/>
<protein>
    <recommendedName>
        <fullName evidence="5">DNA-directed RNA polymerase subunit epsilon</fullName>
        <shortName evidence="5">RNAP epsilon subunit</shortName>
        <ecNumber evidence="5">2.7.7.6</ecNumber>
    </recommendedName>
    <alternativeName>
        <fullName evidence="5">RNA polymerase epsilon subunit</fullName>
    </alternativeName>
    <alternativeName>
        <fullName evidence="5">Transcriptase subunit epsilon</fullName>
    </alternativeName>
</protein>
<dbReference type="GeneID" id="93287964"/>